<reference evidence="10 11" key="1">
    <citation type="journal article" date="2011" name="Front. Microbiol.">
        <title>Genomic signatures of strain selection and enhancement in Bacillus atrophaeus var. globigii, a historical biowarfare simulant.</title>
        <authorList>
            <person name="Gibbons H.S."/>
            <person name="Broomall S.M."/>
            <person name="McNew L.A."/>
            <person name="Daligault H."/>
            <person name="Chapman C."/>
            <person name="Bruce D."/>
            <person name="Karavis M."/>
            <person name="Krepps M."/>
            <person name="McGregor P.A."/>
            <person name="Hong C."/>
            <person name="Park K.H."/>
            <person name="Akmal A."/>
            <person name="Feldman A."/>
            <person name="Lin J.S."/>
            <person name="Chang W.E."/>
            <person name="Higgs B.W."/>
            <person name="Demirev P."/>
            <person name="Lindquist J."/>
            <person name="Liem A."/>
            <person name="Fochler E."/>
            <person name="Read T.D."/>
            <person name="Tapia R."/>
            <person name="Johnson S."/>
            <person name="Bishop-Lilly K.A."/>
            <person name="Detter C."/>
            <person name="Han C."/>
            <person name="Sozhamannan S."/>
            <person name="Rosenzweig C.N."/>
            <person name="Skowronski E.W."/>
        </authorList>
    </citation>
    <scope>NUCLEOTIDE SEQUENCE [LARGE SCALE GENOMIC DNA]</scope>
    <source>
        <strain evidence="10 11">TPS4-2</strain>
    </source>
</reference>
<dbReference type="InterPro" id="IPR006555">
    <property type="entry name" value="ATP-dep_Helicase_C"/>
</dbReference>
<dbReference type="InterPro" id="IPR014001">
    <property type="entry name" value="Helicase_ATP-bd"/>
</dbReference>
<dbReference type="GO" id="GO:0003676">
    <property type="term" value="F:nucleic acid binding"/>
    <property type="evidence" value="ECO:0007669"/>
    <property type="project" value="InterPro"/>
</dbReference>
<keyword evidence="2" id="KW-0547">Nucleotide-binding</keyword>
<comment type="cofactor">
    <cofactor evidence="1">
        <name>[4Fe-4S] cluster</name>
        <dbReference type="ChEBI" id="CHEBI:49883"/>
    </cofactor>
</comment>
<dbReference type="AlphaFoldDB" id="A0A432YXS4"/>
<feature type="domain" description="Helicase ATP-binding" evidence="8">
    <location>
        <begin position="35"/>
        <end position="263"/>
    </location>
</feature>
<keyword evidence="10" id="KW-0347">Helicase</keyword>
<protein>
    <recommendedName>
        <fullName evidence="6">DNA 5'-3' helicase</fullName>
        <ecNumber evidence="6">5.6.2.3</ecNumber>
    </recommendedName>
</protein>
<proteinExistence type="inferred from homology"/>
<evidence type="ECO:0000313" key="11">
    <source>
        <dbReference type="Proteomes" id="UP000288361"/>
    </source>
</evidence>
<accession>A0A432YXS4</accession>
<dbReference type="PANTHER" id="PTHR11472">
    <property type="entry name" value="DNA REPAIR DEAD HELICASE RAD3/XP-D SUBFAMILY MEMBER"/>
    <property type="match status" value="1"/>
</dbReference>
<comment type="similarity">
    <text evidence="5">Belongs to the helicase family. DinG subfamily.</text>
</comment>
<dbReference type="GO" id="GO:0006281">
    <property type="term" value="P:DNA repair"/>
    <property type="evidence" value="ECO:0007669"/>
    <property type="project" value="TreeGrafter"/>
</dbReference>
<dbReference type="RefSeq" id="WP_126751722.1">
    <property type="nucleotide sequence ID" value="NZ_JBHUMT010000016.1"/>
</dbReference>
<dbReference type="InterPro" id="IPR027417">
    <property type="entry name" value="P-loop_NTPase"/>
</dbReference>
<keyword evidence="3" id="KW-0378">Hydrolase</keyword>
<comment type="caution">
    <text evidence="10">The sequence shown here is derived from an EMBL/GenBank/DDBJ whole genome shotgun (WGS) entry which is preliminary data.</text>
</comment>
<evidence type="ECO:0000313" key="10">
    <source>
        <dbReference type="EMBL" id="RUO68112.1"/>
    </source>
</evidence>
<dbReference type="SMART" id="SM00491">
    <property type="entry name" value="HELICc2"/>
    <property type="match status" value="1"/>
</dbReference>
<evidence type="ECO:0000256" key="4">
    <source>
        <dbReference type="ARBA" id="ARBA00022840"/>
    </source>
</evidence>
<dbReference type="Pfam" id="PF13307">
    <property type="entry name" value="Helicase_C_2"/>
    <property type="match status" value="1"/>
</dbReference>
<name>A0A432YXS4_9GAMM</name>
<evidence type="ECO:0000256" key="3">
    <source>
        <dbReference type="ARBA" id="ARBA00022801"/>
    </source>
</evidence>
<dbReference type="PANTHER" id="PTHR11472:SF34">
    <property type="entry name" value="REGULATOR OF TELOMERE ELONGATION HELICASE 1"/>
    <property type="match status" value="1"/>
</dbReference>
<dbReference type="GO" id="GO:0043139">
    <property type="term" value="F:5'-3' DNA helicase activity"/>
    <property type="evidence" value="ECO:0007669"/>
    <property type="project" value="UniProtKB-EC"/>
</dbReference>
<evidence type="ECO:0000256" key="5">
    <source>
        <dbReference type="ARBA" id="ARBA00038058"/>
    </source>
</evidence>
<evidence type="ECO:0000256" key="6">
    <source>
        <dbReference type="ARBA" id="ARBA00044969"/>
    </source>
</evidence>
<dbReference type="FunFam" id="3.40.50.300:FF:000466">
    <property type="entry name" value="ATP-dependent DNA helicase"/>
    <property type="match status" value="1"/>
</dbReference>
<dbReference type="GO" id="GO:0016818">
    <property type="term" value="F:hydrolase activity, acting on acid anhydrides, in phosphorus-containing anhydrides"/>
    <property type="evidence" value="ECO:0007669"/>
    <property type="project" value="InterPro"/>
</dbReference>
<evidence type="ECO:0000256" key="1">
    <source>
        <dbReference type="ARBA" id="ARBA00001966"/>
    </source>
</evidence>
<dbReference type="InterPro" id="IPR014013">
    <property type="entry name" value="Helic_SF1/SF2_ATP-bd_DinG/Rad3"/>
</dbReference>
<dbReference type="Pfam" id="PF00270">
    <property type="entry name" value="DEAD"/>
    <property type="match status" value="1"/>
</dbReference>
<dbReference type="EMBL" id="PIQA01000001">
    <property type="protein sequence ID" value="RUO68112.1"/>
    <property type="molecule type" value="Genomic_DNA"/>
</dbReference>
<dbReference type="InterPro" id="IPR045028">
    <property type="entry name" value="DinG/Rad3-like"/>
</dbReference>
<gene>
    <name evidence="10" type="ORF">CWI73_04530</name>
</gene>
<keyword evidence="4" id="KW-0067">ATP-binding</keyword>
<dbReference type="Gene3D" id="3.40.50.300">
    <property type="entry name" value="P-loop containing nucleotide triphosphate hydrolases"/>
    <property type="match status" value="2"/>
</dbReference>
<evidence type="ECO:0000256" key="2">
    <source>
        <dbReference type="ARBA" id="ARBA00022741"/>
    </source>
</evidence>
<organism evidence="10 11">
    <name type="scientific">Idiomarina piscisalsi</name>
    <dbReference type="NCBI Taxonomy" id="1096243"/>
    <lineage>
        <taxon>Bacteria</taxon>
        <taxon>Pseudomonadati</taxon>
        <taxon>Pseudomonadota</taxon>
        <taxon>Gammaproteobacteria</taxon>
        <taxon>Alteromonadales</taxon>
        <taxon>Idiomarinaceae</taxon>
        <taxon>Idiomarina</taxon>
    </lineage>
</organism>
<dbReference type="PROSITE" id="PS51192">
    <property type="entry name" value="HELICASE_ATP_BIND_1"/>
    <property type="match status" value="1"/>
</dbReference>
<dbReference type="SMART" id="SM00487">
    <property type="entry name" value="DEXDc"/>
    <property type="match status" value="1"/>
</dbReference>
<dbReference type="GO" id="GO:0005524">
    <property type="term" value="F:ATP binding"/>
    <property type="evidence" value="ECO:0007669"/>
    <property type="project" value="UniProtKB-KW"/>
</dbReference>
<sequence length="644" mass="72592">MPTVSSIFQPDGELASTIDNFQPRPSQTTMAQAIEKTLKKKSQLVVEAETGTGKTFAYLAPILLSKGKAIVSTGTKNLQEQLFHRDLPVLRKKLAPQKVVALLKGRSNYLCLHRLEQAKQQAGQLPKEIQDQLITVTRWSTTTRSGDMGELNVLPEGAAVLPQVTSTQDNCLGRDCPVYDDCHLVQARKQALEADVVVVNHHLFFADMALKDTGFGELIPAVDTVVFDEAHQIPDIASQYFGETVSTRQLSEMCEEIQRLCLTELKDLSQASAMARTLLQSLRDFRLLFPHDPMRGNWREWRNKEDIVEVTDRLDERLTLLIDVLRTAQGRNKDLDNLLERAEDYRVIWRQLMDVERTGYSFWFETTPRQISLHQTPLSVAKTFGGYIKRNNMSWIFTSATLAVNGNFEFFTRRLGIEEADTLVLESPFDFKKQATLCLPRYLPDANDRNRHEMLTDIAKQCITHNDGGTFLLFTSHRMLQQMAGILREHVDNEILVQGESNKGELLERFTKAGNAVLLGTSSFWEGVDVRGNALRCVIIDKLPFASPDDPLLNARVEDARLRGVDAFGTIQLPQAVIALKQGAGRLIRDKYDSGILVVCDNRLVTRQYGKQFLASLPAMSRTRSLDTALEFLAHKSSTEEQNV</sequence>
<dbReference type="EC" id="5.6.2.3" evidence="6"/>
<dbReference type="PROSITE" id="PS51193">
    <property type="entry name" value="HELICASE_ATP_BIND_2"/>
    <property type="match status" value="1"/>
</dbReference>
<feature type="domain" description="Helicase ATP-binding" evidence="9">
    <location>
        <begin position="13"/>
        <end position="275"/>
    </location>
</feature>
<dbReference type="Proteomes" id="UP000288361">
    <property type="component" value="Unassembled WGS sequence"/>
</dbReference>
<evidence type="ECO:0000259" key="9">
    <source>
        <dbReference type="PROSITE" id="PS51193"/>
    </source>
</evidence>
<evidence type="ECO:0000259" key="8">
    <source>
        <dbReference type="PROSITE" id="PS51192"/>
    </source>
</evidence>
<dbReference type="SUPFAM" id="SSF52540">
    <property type="entry name" value="P-loop containing nucleoside triphosphate hydrolases"/>
    <property type="match status" value="2"/>
</dbReference>
<dbReference type="InterPro" id="IPR011545">
    <property type="entry name" value="DEAD/DEAH_box_helicase_dom"/>
</dbReference>
<evidence type="ECO:0000256" key="7">
    <source>
        <dbReference type="ARBA" id="ARBA00048954"/>
    </source>
</evidence>
<comment type="catalytic activity">
    <reaction evidence="7">
        <text>ATP + H2O = ADP + phosphate + H(+)</text>
        <dbReference type="Rhea" id="RHEA:13065"/>
        <dbReference type="ChEBI" id="CHEBI:15377"/>
        <dbReference type="ChEBI" id="CHEBI:15378"/>
        <dbReference type="ChEBI" id="CHEBI:30616"/>
        <dbReference type="ChEBI" id="CHEBI:43474"/>
        <dbReference type="ChEBI" id="CHEBI:456216"/>
        <dbReference type="EC" id="5.6.2.3"/>
    </reaction>
</comment>